<feature type="binding site" evidence="7">
    <location>
        <position position="129"/>
    </location>
    <ligand>
        <name>[2Fe-2S] cluster</name>
        <dbReference type="ChEBI" id="CHEBI:190135"/>
    </ligand>
</feature>
<dbReference type="EMBL" id="JADIML010000224">
    <property type="protein sequence ID" value="MBO8463894.1"/>
    <property type="molecule type" value="Genomic_DNA"/>
</dbReference>
<keyword evidence="3 7" id="KW-0479">Metal-binding</keyword>
<dbReference type="GO" id="GO:0046872">
    <property type="term" value="F:metal ion binding"/>
    <property type="evidence" value="ECO:0007669"/>
    <property type="project" value="UniProtKB-KW"/>
</dbReference>
<sequence length="164" mass="18347">MDIKNHLTTEEIHAIIQENGGDTEHLLQILHELQNASGLNYIDQETASIVAKEVGLPETRLHDIITFYAMLKTKPKAKFVLKVCNSTPCHFSHSKKVIDMLEAELGVKIGETTKDGLFAYHYIPCVGACDIGPVIKIKDTVYGNLNQQVIHQLLEDLRAGKRDQ</sequence>
<reference evidence="8" key="1">
    <citation type="submission" date="2020-10" db="EMBL/GenBank/DDBJ databases">
        <authorList>
            <person name="Gilroy R."/>
        </authorList>
    </citation>
    <scope>NUCLEOTIDE SEQUENCE</scope>
    <source>
        <strain evidence="8">E3-2379</strain>
    </source>
</reference>
<keyword evidence="2 7" id="KW-0001">2Fe-2S</keyword>
<dbReference type="PANTHER" id="PTHR43342:SF1">
    <property type="entry name" value="BIFURCATING [FEFE] HYDROGENASE GAMMA SUBUNIT"/>
    <property type="match status" value="1"/>
</dbReference>
<feature type="binding site" evidence="7">
    <location>
        <position position="125"/>
    </location>
    <ligand>
        <name>[2Fe-2S] cluster</name>
        <dbReference type="ChEBI" id="CHEBI:190135"/>
    </ligand>
</feature>
<feature type="binding site" evidence="7">
    <location>
        <position position="89"/>
    </location>
    <ligand>
        <name>[2Fe-2S] cluster</name>
        <dbReference type="ChEBI" id="CHEBI:190135"/>
    </ligand>
</feature>
<comment type="cofactor">
    <cofactor evidence="7">
        <name>[2Fe-2S] cluster</name>
        <dbReference type="ChEBI" id="CHEBI:190135"/>
    </cofactor>
    <text evidence="7">Binds 1 [2Fe-2S] cluster.</text>
</comment>
<keyword evidence="4 7" id="KW-0408">Iron</keyword>
<dbReference type="InterPro" id="IPR041921">
    <property type="entry name" value="NuoE_N"/>
</dbReference>
<gene>
    <name evidence="8" type="ORF">IAC13_08185</name>
</gene>
<evidence type="ECO:0000256" key="1">
    <source>
        <dbReference type="ARBA" id="ARBA00010643"/>
    </source>
</evidence>
<dbReference type="InterPro" id="IPR028431">
    <property type="entry name" value="NADP_DH_HndA-like"/>
</dbReference>
<dbReference type="AlphaFoldDB" id="A0A9D9N897"/>
<dbReference type="Gene3D" id="3.40.30.10">
    <property type="entry name" value="Glutaredoxin"/>
    <property type="match status" value="1"/>
</dbReference>
<evidence type="ECO:0000313" key="8">
    <source>
        <dbReference type="EMBL" id="MBO8463894.1"/>
    </source>
</evidence>
<comment type="cofactor">
    <cofactor evidence="6">
        <name>[2Fe-2S] cluster</name>
        <dbReference type="ChEBI" id="CHEBI:190135"/>
    </cofactor>
</comment>
<keyword evidence="5 7" id="KW-0411">Iron-sulfur</keyword>
<dbReference type="InterPro" id="IPR002023">
    <property type="entry name" value="NuoE-like"/>
</dbReference>
<dbReference type="PANTHER" id="PTHR43342">
    <property type="entry name" value="NADH-QUINONE OXIDOREDUCTASE, E SUBUNIT"/>
    <property type="match status" value="1"/>
</dbReference>
<comment type="similarity">
    <text evidence="1">Belongs to the complex I 24 kDa subunit family.</text>
</comment>
<dbReference type="Proteomes" id="UP000823618">
    <property type="component" value="Unassembled WGS sequence"/>
</dbReference>
<evidence type="ECO:0000256" key="4">
    <source>
        <dbReference type="ARBA" id="ARBA00023004"/>
    </source>
</evidence>
<dbReference type="Gene3D" id="1.10.10.1590">
    <property type="entry name" value="NADH-quinone oxidoreductase subunit E"/>
    <property type="match status" value="1"/>
</dbReference>
<dbReference type="PIRSF" id="PIRSF000216">
    <property type="entry name" value="NADH_DH_24kDa"/>
    <property type="match status" value="1"/>
</dbReference>
<evidence type="ECO:0000313" key="9">
    <source>
        <dbReference type="Proteomes" id="UP000823618"/>
    </source>
</evidence>
<evidence type="ECO:0000256" key="2">
    <source>
        <dbReference type="ARBA" id="ARBA00022714"/>
    </source>
</evidence>
<name>A0A9D9N897_9FIRM</name>
<evidence type="ECO:0000256" key="7">
    <source>
        <dbReference type="PIRSR" id="PIRSR000216-1"/>
    </source>
</evidence>
<accession>A0A9D9N897</accession>
<reference evidence="8" key="2">
    <citation type="journal article" date="2021" name="PeerJ">
        <title>Extensive microbial diversity within the chicken gut microbiome revealed by metagenomics and culture.</title>
        <authorList>
            <person name="Gilroy R."/>
            <person name="Ravi A."/>
            <person name="Getino M."/>
            <person name="Pursley I."/>
            <person name="Horton D.L."/>
            <person name="Alikhan N.F."/>
            <person name="Baker D."/>
            <person name="Gharbi K."/>
            <person name="Hall N."/>
            <person name="Watson M."/>
            <person name="Adriaenssens E.M."/>
            <person name="Foster-Nyarko E."/>
            <person name="Jarju S."/>
            <person name="Secka A."/>
            <person name="Antonio M."/>
            <person name="Oren A."/>
            <person name="Chaudhuri R.R."/>
            <person name="La Ragione R."/>
            <person name="Hildebrand F."/>
            <person name="Pallen M.J."/>
        </authorList>
    </citation>
    <scope>NUCLEOTIDE SEQUENCE</scope>
    <source>
        <strain evidence="8">E3-2379</strain>
    </source>
</reference>
<dbReference type="InterPro" id="IPR042128">
    <property type="entry name" value="NuoE_dom"/>
</dbReference>
<feature type="binding site" evidence="7">
    <location>
        <position position="84"/>
    </location>
    <ligand>
        <name>[2Fe-2S] cluster</name>
        <dbReference type="ChEBI" id="CHEBI:190135"/>
    </ligand>
</feature>
<evidence type="ECO:0000256" key="3">
    <source>
        <dbReference type="ARBA" id="ARBA00022723"/>
    </source>
</evidence>
<dbReference type="InterPro" id="IPR036249">
    <property type="entry name" value="Thioredoxin-like_sf"/>
</dbReference>
<dbReference type="SUPFAM" id="SSF52833">
    <property type="entry name" value="Thioredoxin-like"/>
    <property type="match status" value="1"/>
</dbReference>
<dbReference type="GO" id="GO:0016491">
    <property type="term" value="F:oxidoreductase activity"/>
    <property type="evidence" value="ECO:0007669"/>
    <property type="project" value="InterPro"/>
</dbReference>
<dbReference type="CDD" id="cd03064">
    <property type="entry name" value="TRX_Fd_NuoE"/>
    <property type="match status" value="1"/>
</dbReference>
<protein>
    <submittedName>
        <fullName evidence="8">NAD(P)H-dependent oxidoreductase subunit E</fullName>
    </submittedName>
</protein>
<dbReference type="Pfam" id="PF01257">
    <property type="entry name" value="2Fe-2S_thioredx"/>
    <property type="match status" value="1"/>
</dbReference>
<dbReference type="GO" id="GO:0051537">
    <property type="term" value="F:2 iron, 2 sulfur cluster binding"/>
    <property type="evidence" value="ECO:0007669"/>
    <property type="project" value="UniProtKB-KW"/>
</dbReference>
<proteinExistence type="inferred from homology"/>
<comment type="caution">
    <text evidence="8">The sequence shown here is derived from an EMBL/GenBank/DDBJ whole genome shotgun (WGS) entry which is preliminary data.</text>
</comment>
<organism evidence="8 9">
    <name type="scientific">Candidatus Scybalomonas excrementavium</name>
    <dbReference type="NCBI Taxonomy" id="2840943"/>
    <lineage>
        <taxon>Bacteria</taxon>
        <taxon>Bacillati</taxon>
        <taxon>Bacillota</taxon>
        <taxon>Clostridia</taxon>
        <taxon>Lachnospirales</taxon>
        <taxon>Lachnospiraceae</taxon>
        <taxon>Lachnospiraceae incertae sedis</taxon>
        <taxon>Candidatus Scybalomonas</taxon>
    </lineage>
</organism>
<evidence type="ECO:0000256" key="6">
    <source>
        <dbReference type="ARBA" id="ARBA00034078"/>
    </source>
</evidence>
<evidence type="ECO:0000256" key="5">
    <source>
        <dbReference type="ARBA" id="ARBA00023014"/>
    </source>
</evidence>